<reference evidence="1 2" key="2">
    <citation type="submission" date="2018-11" db="EMBL/GenBank/DDBJ databases">
        <authorList>
            <consortium name="Pathogen Informatics"/>
        </authorList>
    </citation>
    <scope>NUCLEOTIDE SEQUENCE [LARGE SCALE GENOMIC DNA]</scope>
</reference>
<evidence type="ECO:0000313" key="3">
    <source>
        <dbReference type="WBParaSite" id="ASIM_0001351501-mRNA-1"/>
    </source>
</evidence>
<dbReference type="AlphaFoldDB" id="A0A0M3JYJ0"/>
<evidence type="ECO:0000313" key="1">
    <source>
        <dbReference type="EMBL" id="VDK48509.1"/>
    </source>
</evidence>
<keyword evidence="2" id="KW-1185">Reference proteome</keyword>
<accession>A0A0M3JYJ0</accession>
<organism evidence="3">
    <name type="scientific">Anisakis simplex</name>
    <name type="common">Herring worm</name>
    <dbReference type="NCBI Taxonomy" id="6269"/>
    <lineage>
        <taxon>Eukaryota</taxon>
        <taxon>Metazoa</taxon>
        <taxon>Ecdysozoa</taxon>
        <taxon>Nematoda</taxon>
        <taxon>Chromadorea</taxon>
        <taxon>Rhabditida</taxon>
        <taxon>Spirurina</taxon>
        <taxon>Ascaridomorpha</taxon>
        <taxon>Ascaridoidea</taxon>
        <taxon>Anisakidae</taxon>
        <taxon>Anisakis</taxon>
        <taxon>Anisakis simplex complex</taxon>
    </lineage>
</organism>
<dbReference type="WBParaSite" id="ASIM_0001351501-mRNA-1">
    <property type="protein sequence ID" value="ASIM_0001351501-mRNA-1"/>
    <property type="gene ID" value="ASIM_0001351501"/>
</dbReference>
<dbReference type="EMBL" id="UYRR01031282">
    <property type="protein sequence ID" value="VDK48509.1"/>
    <property type="molecule type" value="Genomic_DNA"/>
</dbReference>
<sequence>MPKSCANCGATRRRGTETSTKSGLLVSDRLIIGTLKSGGGGGSNIIRCCILHKKGDERGDHEHEHVCSECKAFGRNKLPDVFRCHFCSFACLYMVWFDHVNAYHRRVQNIRQLERLLRAPQTRLRPESCTLN</sequence>
<gene>
    <name evidence="1" type="ORF">ASIM_LOCUS12943</name>
</gene>
<proteinExistence type="predicted"/>
<reference evidence="3" key="1">
    <citation type="submission" date="2017-02" db="UniProtKB">
        <authorList>
            <consortium name="WormBaseParasite"/>
        </authorList>
    </citation>
    <scope>IDENTIFICATION</scope>
</reference>
<protein>
    <submittedName>
        <fullName evidence="3">C2H2-type domain-containing protein</fullName>
    </submittedName>
</protein>
<dbReference type="Proteomes" id="UP000267096">
    <property type="component" value="Unassembled WGS sequence"/>
</dbReference>
<evidence type="ECO:0000313" key="2">
    <source>
        <dbReference type="Proteomes" id="UP000267096"/>
    </source>
</evidence>
<name>A0A0M3JYJ0_ANISI</name>